<protein>
    <recommendedName>
        <fullName evidence="4">Secreted peptide</fullName>
    </recommendedName>
</protein>
<gene>
    <name evidence="2" type="ORF">GDO54_011365</name>
</gene>
<evidence type="ECO:0008006" key="4">
    <source>
        <dbReference type="Google" id="ProtNLM"/>
    </source>
</evidence>
<proteinExistence type="predicted"/>
<name>A0AAV3ASX7_PYXAD</name>
<dbReference type="Proteomes" id="UP001181693">
    <property type="component" value="Unassembled WGS sequence"/>
</dbReference>
<evidence type="ECO:0000313" key="3">
    <source>
        <dbReference type="Proteomes" id="UP001181693"/>
    </source>
</evidence>
<organism evidence="2 3">
    <name type="scientific">Pyxicephalus adspersus</name>
    <name type="common">African bullfrog</name>
    <dbReference type="NCBI Taxonomy" id="30357"/>
    <lineage>
        <taxon>Eukaryota</taxon>
        <taxon>Metazoa</taxon>
        <taxon>Chordata</taxon>
        <taxon>Craniata</taxon>
        <taxon>Vertebrata</taxon>
        <taxon>Euteleostomi</taxon>
        <taxon>Amphibia</taxon>
        <taxon>Batrachia</taxon>
        <taxon>Anura</taxon>
        <taxon>Neobatrachia</taxon>
        <taxon>Ranoidea</taxon>
        <taxon>Pyxicephalidae</taxon>
        <taxon>Pyxicephalinae</taxon>
        <taxon>Pyxicephalus</taxon>
    </lineage>
</organism>
<sequence length="85" mass="9190">MVLLVLFSLLLLSAHLKEPHNPSFQTCLPIFSLLIPPLLPTTTYLLSYCALIPHLLACKLFGAGSSPPPVSLSVLVCHLQPLCNV</sequence>
<keyword evidence="1" id="KW-0732">Signal</keyword>
<accession>A0AAV3ASX7</accession>
<dbReference type="EMBL" id="DYDO01000004">
    <property type="protein sequence ID" value="DBA27197.1"/>
    <property type="molecule type" value="Genomic_DNA"/>
</dbReference>
<evidence type="ECO:0000256" key="1">
    <source>
        <dbReference type="SAM" id="SignalP"/>
    </source>
</evidence>
<reference evidence="2" key="1">
    <citation type="thesis" date="2020" institute="ProQuest LLC" country="789 East Eisenhower Parkway, Ann Arbor, MI, USA">
        <title>Comparative Genomics and Chromosome Evolution.</title>
        <authorList>
            <person name="Mudd A.B."/>
        </authorList>
    </citation>
    <scope>NUCLEOTIDE SEQUENCE</scope>
    <source>
        <strain evidence="2">1538</strain>
        <tissue evidence="2">Blood</tissue>
    </source>
</reference>
<keyword evidence="3" id="KW-1185">Reference proteome</keyword>
<comment type="caution">
    <text evidence="2">The sequence shown here is derived from an EMBL/GenBank/DDBJ whole genome shotgun (WGS) entry which is preliminary data.</text>
</comment>
<evidence type="ECO:0000313" key="2">
    <source>
        <dbReference type="EMBL" id="DBA27197.1"/>
    </source>
</evidence>
<dbReference type="AlphaFoldDB" id="A0AAV3ASX7"/>
<feature type="chain" id="PRO_5043651803" description="Secreted peptide" evidence="1">
    <location>
        <begin position="17"/>
        <end position="85"/>
    </location>
</feature>
<feature type="signal peptide" evidence="1">
    <location>
        <begin position="1"/>
        <end position="16"/>
    </location>
</feature>